<evidence type="ECO:0000313" key="3">
    <source>
        <dbReference type="EMBL" id="KAA9005318.1"/>
    </source>
</evidence>
<gene>
    <name evidence="3" type="ORF">F3S47_18460</name>
</gene>
<reference evidence="3 4" key="1">
    <citation type="submission" date="2019-09" db="EMBL/GenBank/DDBJ databases">
        <authorList>
            <person name="Park J.-S."/>
            <person name="Choi H.-J."/>
        </authorList>
    </citation>
    <scope>NUCLEOTIDE SEQUENCE [LARGE SCALE GENOMIC DNA]</scope>
    <source>
        <strain evidence="3 4">176SS1-4</strain>
    </source>
</reference>
<dbReference type="Proteomes" id="UP000326554">
    <property type="component" value="Unassembled WGS sequence"/>
</dbReference>
<feature type="region of interest" description="Disordered" evidence="1">
    <location>
        <begin position="126"/>
        <end position="149"/>
    </location>
</feature>
<protein>
    <submittedName>
        <fullName evidence="3">Uncharacterized protein</fullName>
    </submittedName>
</protein>
<sequence>MAAASRPGGVGLTGTEIVAAGLSAIWVLAVGAFFLMQPPAVAQQSGGLRLVVAPMAVFLPVAMIWVAASAARSARLVREESARLQAAIDAMRKGYVEDRQGRGADVTMERRLAEIASSVKRTEALLSERAAPQSAPAPAPEPAAQERVEEQPTLAFAPAPEDTAPPLDRIDLIRALNFPDTDQDHEGFAALKRALKDRQARQLIQASQDVLTLLSQDGIYMDDLRPDLARPEVWRRFAQGERGRAIGDLGGVHDRTSLALSAARMREDTIFRDAVHHFLRRFDQMLTAFEPEASDEEVVAMSDTRTGRAFMLLGRVTGTFD</sequence>
<keyword evidence="2" id="KW-0812">Transmembrane</keyword>
<accession>A0A5J5GBC1</accession>
<evidence type="ECO:0000313" key="4">
    <source>
        <dbReference type="Proteomes" id="UP000326554"/>
    </source>
</evidence>
<feature type="transmembrane region" description="Helical" evidence="2">
    <location>
        <begin position="48"/>
        <end position="68"/>
    </location>
</feature>
<comment type="caution">
    <text evidence="3">The sequence shown here is derived from an EMBL/GenBank/DDBJ whole genome shotgun (WGS) entry which is preliminary data.</text>
</comment>
<keyword evidence="4" id="KW-1185">Reference proteome</keyword>
<evidence type="ECO:0000256" key="1">
    <source>
        <dbReference type="SAM" id="MobiDB-lite"/>
    </source>
</evidence>
<organism evidence="3 4">
    <name type="scientific">Histidinibacterium aquaticum</name>
    <dbReference type="NCBI Taxonomy" id="2613962"/>
    <lineage>
        <taxon>Bacteria</taxon>
        <taxon>Pseudomonadati</taxon>
        <taxon>Pseudomonadota</taxon>
        <taxon>Alphaproteobacteria</taxon>
        <taxon>Rhodobacterales</taxon>
        <taxon>Paracoccaceae</taxon>
        <taxon>Histidinibacterium</taxon>
    </lineage>
</organism>
<keyword evidence="2" id="KW-0472">Membrane</keyword>
<name>A0A5J5GBC1_9RHOB</name>
<evidence type="ECO:0000256" key="2">
    <source>
        <dbReference type="SAM" id="Phobius"/>
    </source>
</evidence>
<dbReference type="EMBL" id="VYQE01000007">
    <property type="protein sequence ID" value="KAA9005318.1"/>
    <property type="molecule type" value="Genomic_DNA"/>
</dbReference>
<keyword evidence="2" id="KW-1133">Transmembrane helix</keyword>
<proteinExistence type="predicted"/>
<dbReference type="AlphaFoldDB" id="A0A5J5GBC1"/>
<feature type="transmembrane region" description="Helical" evidence="2">
    <location>
        <begin position="17"/>
        <end position="36"/>
    </location>
</feature>